<feature type="transmembrane region" description="Helical" evidence="1">
    <location>
        <begin position="20"/>
        <end position="40"/>
    </location>
</feature>
<evidence type="ECO:0000313" key="3">
    <source>
        <dbReference type="Proteomes" id="UP000011648"/>
    </source>
</evidence>
<accession>M0AFY5</accession>
<organism evidence="2 3">
    <name type="scientific">Natrialba taiwanensis DSM 12281</name>
    <dbReference type="NCBI Taxonomy" id="1230458"/>
    <lineage>
        <taxon>Archaea</taxon>
        <taxon>Methanobacteriati</taxon>
        <taxon>Methanobacteriota</taxon>
        <taxon>Stenosarchaea group</taxon>
        <taxon>Halobacteria</taxon>
        <taxon>Halobacteriales</taxon>
        <taxon>Natrialbaceae</taxon>
        <taxon>Natrialba</taxon>
    </lineage>
</organism>
<keyword evidence="1" id="KW-0472">Membrane</keyword>
<protein>
    <submittedName>
        <fullName evidence="2">Uncharacterized protein</fullName>
    </submittedName>
</protein>
<gene>
    <name evidence="2" type="ORF">C484_00120</name>
</gene>
<evidence type="ECO:0000313" key="2">
    <source>
        <dbReference type="EMBL" id="ELY96792.1"/>
    </source>
</evidence>
<sequence length="79" mass="8770">MAGTYSDRFWKTICEYRSAVVLLLGLEAVLLALLVIALWLQPPGSETRAVLLADFVLVGTGFFAAASVLYRCRQRQHGR</sequence>
<keyword evidence="3" id="KW-1185">Reference proteome</keyword>
<dbReference type="RefSeq" id="WP_006823941.1">
    <property type="nucleotide sequence ID" value="NZ_AOIL01000001.1"/>
</dbReference>
<keyword evidence="1" id="KW-1133">Transmembrane helix</keyword>
<dbReference type="AlphaFoldDB" id="M0AFY5"/>
<dbReference type="Proteomes" id="UP000011648">
    <property type="component" value="Unassembled WGS sequence"/>
</dbReference>
<dbReference type="EMBL" id="AOIL01000001">
    <property type="protein sequence ID" value="ELY96792.1"/>
    <property type="molecule type" value="Genomic_DNA"/>
</dbReference>
<name>M0AFY5_9EURY</name>
<feature type="transmembrane region" description="Helical" evidence="1">
    <location>
        <begin position="52"/>
        <end position="70"/>
    </location>
</feature>
<dbReference type="STRING" id="1230458.C484_00120"/>
<keyword evidence="1" id="KW-0812">Transmembrane</keyword>
<dbReference type="OrthoDB" id="203799at2157"/>
<dbReference type="PATRIC" id="fig|1230458.4.peg.20"/>
<evidence type="ECO:0000256" key="1">
    <source>
        <dbReference type="SAM" id="Phobius"/>
    </source>
</evidence>
<proteinExistence type="predicted"/>
<comment type="caution">
    <text evidence="2">The sequence shown here is derived from an EMBL/GenBank/DDBJ whole genome shotgun (WGS) entry which is preliminary data.</text>
</comment>
<reference evidence="2 3" key="1">
    <citation type="journal article" date="2014" name="PLoS Genet.">
        <title>Phylogenetically driven sequencing of extremely halophilic archaea reveals strategies for static and dynamic osmo-response.</title>
        <authorList>
            <person name="Becker E.A."/>
            <person name="Seitzer P.M."/>
            <person name="Tritt A."/>
            <person name="Larsen D."/>
            <person name="Krusor M."/>
            <person name="Yao A.I."/>
            <person name="Wu D."/>
            <person name="Madern D."/>
            <person name="Eisen J.A."/>
            <person name="Darling A.E."/>
            <person name="Facciotti M.T."/>
        </authorList>
    </citation>
    <scope>NUCLEOTIDE SEQUENCE [LARGE SCALE GENOMIC DNA]</scope>
    <source>
        <strain evidence="2 3">DSM 12281</strain>
    </source>
</reference>